<dbReference type="InterPro" id="IPR046357">
    <property type="entry name" value="PPIase_dom_sf"/>
</dbReference>
<accession>A0ABX1EB64</accession>
<evidence type="ECO:0000256" key="3">
    <source>
        <dbReference type="ARBA" id="ARBA00013194"/>
    </source>
</evidence>
<dbReference type="PANTHER" id="PTHR47245">
    <property type="entry name" value="PEPTIDYLPROLYL ISOMERASE"/>
    <property type="match status" value="1"/>
</dbReference>
<comment type="catalytic activity">
    <reaction evidence="1">
        <text>[protein]-peptidylproline (omega=180) = [protein]-peptidylproline (omega=0)</text>
        <dbReference type="Rhea" id="RHEA:16237"/>
        <dbReference type="Rhea" id="RHEA-COMP:10747"/>
        <dbReference type="Rhea" id="RHEA-COMP:10748"/>
        <dbReference type="ChEBI" id="CHEBI:83833"/>
        <dbReference type="ChEBI" id="CHEBI:83834"/>
        <dbReference type="EC" id="5.2.1.8"/>
    </reaction>
</comment>
<dbReference type="SUPFAM" id="SSF54534">
    <property type="entry name" value="FKBP-like"/>
    <property type="match status" value="1"/>
</dbReference>
<dbReference type="Gene3D" id="3.10.50.40">
    <property type="match status" value="1"/>
</dbReference>
<evidence type="ECO:0000256" key="4">
    <source>
        <dbReference type="ARBA" id="ARBA00018370"/>
    </source>
</evidence>
<dbReference type="EC" id="5.2.1.8" evidence="3"/>
<evidence type="ECO:0000313" key="10">
    <source>
        <dbReference type="EMBL" id="NKC34056.1"/>
    </source>
</evidence>
<dbReference type="PANTHER" id="PTHR47245:SF2">
    <property type="entry name" value="PEPTIDYL-PROLYL CIS-TRANS ISOMERASE HP_0175-RELATED"/>
    <property type="match status" value="1"/>
</dbReference>
<dbReference type="PROSITE" id="PS50198">
    <property type="entry name" value="PPIC_PPIASE_2"/>
    <property type="match status" value="1"/>
</dbReference>
<dbReference type="InterPro" id="IPR027304">
    <property type="entry name" value="Trigger_fact/SurA_dom_sf"/>
</dbReference>
<feature type="domain" description="PpiC" evidence="9">
    <location>
        <begin position="122"/>
        <end position="218"/>
    </location>
</feature>
<dbReference type="InterPro" id="IPR050245">
    <property type="entry name" value="PrsA_foldase"/>
</dbReference>
<dbReference type="Pfam" id="PF00639">
    <property type="entry name" value="Rotamase"/>
    <property type="match status" value="1"/>
</dbReference>
<name>A0ABX1EB64_9PROT</name>
<keyword evidence="11" id="KW-1185">Reference proteome</keyword>
<reference evidence="10 11" key="1">
    <citation type="submission" date="2020-03" db="EMBL/GenBank/DDBJ databases">
        <title>Roseomonas selenitidurans sp. nov. isolated from urban soil.</title>
        <authorList>
            <person name="Liu H."/>
        </authorList>
    </citation>
    <scope>NUCLEOTIDE SEQUENCE [LARGE SCALE GENOMIC DNA]</scope>
    <source>
        <strain evidence="10 11">BU-1</strain>
    </source>
</reference>
<evidence type="ECO:0000256" key="7">
    <source>
        <dbReference type="ARBA" id="ARBA00031484"/>
    </source>
</evidence>
<evidence type="ECO:0000256" key="8">
    <source>
        <dbReference type="PROSITE-ProRule" id="PRU00278"/>
    </source>
</evidence>
<evidence type="ECO:0000256" key="6">
    <source>
        <dbReference type="ARBA" id="ARBA00030642"/>
    </source>
</evidence>
<protein>
    <recommendedName>
        <fullName evidence="4">Parvulin-like PPIase</fullName>
        <ecNumber evidence="3">5.2.1.8</ecNumber>
    </recommendedName>
    <alternativeName>
        <fullName evidence="6">Peptidyl-prolyl cis-trans isomerase plp</fullName>
    </alternativeName>
    <alternativeName>
        <fullName evidence="7">Rotamase plp</fullName>
    </alternativeName>
</protein>
<dbReference type="RefSeq" id="WP_168034775.1">
    <property type="nucleotide sequence ID" value="NZ_JAAVNE010000063.1"/>
</dbReference>
<keyword evidence="5 8" id="KW-0697">Rotamase</keyword>
<keyword evidence="8 10" id="KW-0413">Isomerase</keyword>
<sequence length="274" mass="29613">MSTTSACAAKPALPASRKTISVNGVSITRAAIAQETQNHPASKPLDAMKAASAALVVRELLLQEARRLAIPVEPASDGEGRRETEEEALVRGLIEREVRTPEADEAACRRFHDQNRRRFRTPDLYEARHILLPANQPESPALAAAILARLALEPGEFAALALAHSACPSGKTAGNLGQIGPGQTVPEFEEALARITVGAIHPEPVQTRFGLHIVALDRRIQGRDLPFEMVQGRIAEWMGEKVRRAAIRQYVSILAGRADIQGIDLDASTTPLVQ</sequence>
<comment type="similarity">
    <text evidence="2">Belongs to the PpiC/parvulin rotamase family.</text>
</comment>
<gene>
    <name evidence="10" type="ORF">HEQ75_24570</name>
</gene>
<comment type="caution">
    <text evidence="10">The sequence shown here is derived from an EMBL/GenBank/DDBJ whole genome shotgun (WGS) entry which is preliminary data.</text>
</comment>
<proteinExistence type="inferred from homology"/>
<evidence type="ECO:0000259" key="9">
    <source>
        <dbReference type="PROSITE" id="PS50198"/>
    </source>
</evidence>
<evidence type="ECO:0000256" key="5">
    <source>
        <dbReference type="ARBA" id="ARBA00023110"/>
    </source>
</evidence>
<organism evidence="10 11">
    <name type="scientific">Falsiroseomonas selenitidurans</name>
    <dbReference type="NCBI Taxonomy" id="2716335"/>
    <lineage>
        <taxon>Bacteria</taxon>
        <taxon>Pseudomonadati</taxon>
        <taxon>Pseudomonadota</taxon>
        <taxon>Alphaproteobacteria</taxon>
        <taxon>Acetobacterales</taxon>
        <taxon>Roseomonadaceae</taxon>
        <taxon>Falsiroseomonas</taxon>
    </lineage>
</organism>
<evidence type="ECO:0000313" key="11">
    <source>
        <dbReference type="Proteomes" id="UP000787635"/>
    </source>
</evidence>
<evidence type="ECO:0000256" key="1">
    <source>
        <dbReference type="ARBA" id="ARBA00000971"/>
    </source>
</evidence>
<dbReference type="SUPFAM" id="SSF109998">
    <property type="entry name" value="Triger factor/SurA peptide-binding domain-like"/>
    <property type="match status" value="1"/>
</dbReference>
<dbReference type="GO" id="GO:0016853">
    <property type="term" value="F:isomerase activity"/>
    <property type="evidence" value="ECO:0007669"/>
    <property type="project" value="UniProtKB-KW"/>
</dbReference>
<dbReference type="InterPro" id="IPR000297">
    <property type="entry name" value="PPIase_PpiC"/>
</dbReference>
<dbReference type="Proteomes" id="UP000787635">
    <property type="component" value="Unassembled WGS sequence"/>
</dbReference>
<evidence type="ECO:0000256" key="2">
    <source>
        <dbReference type="ARBA" id="ARBA00007656"/>
    </source>
</evidence>
<dbReference type="EMBL" id="JAAVNE010000063">
    <property type="protein sequence ID" value="NKC34056.1"/>
    <property type="molecule type" value="Genomic_DNA"/>
</dbReference>